<evidence type="ECO:0000256" key="1">
    <source>
        <dbReference type="SAM" id="MobiDB-lite"/>
    </source>
</evidence>
<dbReference type="EMBL" id="CP013140">
    <property type="protein sequence ID" value="ALN60785.1"/>
    <property type="molecule type" value="Genomic_DNA"/>
</dbReference>
<dbReference type="KEGG" id="lez:GLE_5444"/>
<protein>
    <submittedName>
        <fullName evidence="2">Uncharacterized protein</fullName>
    </submittedName>
</protein>
<organism evidence="2 3">
    <name type="scientific">Lysobacter enzymogenes</name>
    <dbReference type="NCBI Taxonomy" id="69"/>
    <lineage>
        <taxon>Bacteria</taxon>
        <taxon>Pseudomonadati</taxon>
        <taxon>Pseudomonadota</taxon>
        <taxon>Gammaproteobacteria</taxon>
        <taxon>Lysobacterales</taxon>
        <taxon>Lysobacteraceae</taxon>
        <taxon>Lysobacter</taxon>
    </lineage>
</organism>
<proteinExistence type="predicted"/>
<accession>A0A0S2DQP1</accession>
<dbReference type="AlphaFoldDB" id="A0A0S2DQP1"/>
<sequence>MAVAPRRRPTAPASARAPHRRCATRIRTTERKPCWDMRIPRSRASARRCGH</sequence>
<feature type="region of interest" description="Disordered" evidence="1">
    <location>
        <begin position="1"/>
        <end position="21"/>
    </location>
</feature>
<dbReference type="STRING" id="69.GLE_5444"/>
<evidence type="ECO:0000313" key="2">
    <source>
        <dbReference type="EMBL" id="ALN60785.1"/>
    </source>
</evidence>
<gene>
    <name evidence="2" type="ORF">GLE_5444</name>
</gene>
<dbReference type="Proteomes" id="UP000061569">
    <property type="component" value="Chromosome"/>
</dbReference>
<dbReference type="PATRIC" id="fig|69.6.peg.5360"/>
<evidence type="ECO:0000313" key="3">
    <source>
        <dbReference type="Proteomes" id="UP000061569"/>
    </source>
</evidence>
<name>A0A0S2DQP1_LYSEN</name>
<reference evidence="2 3" key="1">
    <citation type="submission" date="2015-11" db="EMBL/GenBank/DDBJ databases">
        <title>Genome sequences of Lysobacter enzymogenes strain C3 and Lysobacter antibioticus ATCC 29479.</title>
        <authorList>
            <person name="Kobayashi D.Y."/>
        </authorList>
    </citation>
    <scope>NUCLEOTIDE SEQUENCE [LARGE SCALE GENOMIC DNA]</scope>
    <source>
        <strain evidence="2 3">C3</strain>
    </source>
</reference>